<feature type="transmembrane region" description="Helical" evidence="9">
    <location>
        <begin position="152"/>
        <end position="170"/>
    </location>
</feature>
<dbReference type="NCBIfam" id="NF002461">
    <property type="entry name" value="PRK01663.1"/>
    <property type="match status" value="1"/>
</dbReference>
<keyword evidence="11" id="KW-1185">Reference proteome</keyword>
<name>A0A2S0PD03_9NEIS</name>
<dbReference type="InterPro" id="IPR001991">
    <property type="entry name" value="Na-dicarboxylate_symporter"/>
</dbReference>
<feature type="transmembrane region" description="Helical" evidence="9">
    <location>
        <begin position="46"/>
        <end position="64"/>
    </location>
</feature>
<evidence type="ECO:0000256" key="3">
    <source>
        <dbReference type="ARBA" id="ARBA00022475"/>
    </source>
</evidence>
<proteinExistence type="predicted"/>
<dbReference type="OrthoDB" id="9766690at2"/>
<feature type="transmembrane region" description="Helical" evidence="9">
    <location>
        <begin position="76"/>
        <end position="98"/>
    </location>
</feature>
<dbReference type="EMBL" id="CP028519">
    <property type="protein sequence ID" value="AVY95147.1"/>
    <property type="molecule type" value="Genomic_DNA"/>
</dbReference>
<keyword evidence="6 9" id="KW-1133">Transmembrane helix</keyword>
<dbReference type="KEGG" id="maer:DAI18_14660"/>
<evidence type="ECO:0000256" key="8">
    <source>
        <dbReference type="ARBA" id="ARBA00053346"/>
    </source>
</evidence>
<dbReference type="Pfam" id="PF00375">
    <property type="entry name" value="SDF"/>
    <property type="match status" value="1"/>
</dbReference>
<dbReference type="AlphaFoldDB" id="A0A2S0PD03"/>
<dbReference type="PROSITE" id="PS00714">
    <property type="entry name" value="NA_DICARBOXYL_SYMP_2"/>
    <property type="match status" value="1"/>
</dbReference>
<dbReference type="FunFam" id="1.10.3860.10:FF:000001">
    <property type="entry name" value="C4-dicarboxylate transport protein"/>
    <property type="match status" value="1"/>
</dbReference>
<dbReference type="Proteomes" id="UP000244173">
    <property type="component" value="Chromosome"/>
</dbReference>
<dbReference type="STRING" id="1122240.GCA_000620105_03540"/>
<dbReference type="PRINTS" id="PR00173">
    <property type="entry name" value="EDTRNSPORT"/>
</dbReference>
<evidence type="ECO:0000256" key="4">
    <source>
        <dbReference type="ARBA" id="ARBA00022692"/>
    </source>
</evidence>
<dbReference type="SUPFAM" id="SSF118215">
    <property type="entry name" value="Proton glutamate symport protein"/>
    <property type="match status" value="1"/>
</dbReference>
<dbReference type="GO" id="GO:0015138">
    <property type="term" value="F:fumarate transmembrane transporter activity"/>
    <property type="evidence" value="ECO:0007669"/>
    <property type="project" value="TreeGrafter"/>
</dbReference>
<evidence type="ECO:0000313" key="11">
    <source>
        <dbReference type="Proteomes" id="UP000244173"/>
    </source>
</evidence>
<keyword evidence="7 9" id="KW-0472">Membrane</keyword>
<dbReference type="GO" id="GO:0070778">
    <property type="term" value="P:L-aspartate transmembrane transport"/>
    <property type="evidence" value="ECO:0007669"/>
    <property type="project" value="TreeGrafter"/>
</dbReference>
<organism evidence="10 11">
    <name type="scientific">Microvirgula aerodenitrificans</name>
    <dbReference type="NCBI Taxonomy" id="57480"/>
    <lineage>
        <taxon>Bacteria</taxon>
        <taxon>Pseudomonadati</taxon>
        <taxon>Pseudomonadota</taxon>
        <taxon>Betaproteobacteria</taxon>
        <taxon>Neisseriales</taxon>
        <taxon>Aquaspirillaceae</taxon>
        <taxon>Microvirgula</taxon>
    </lineage>
</organism>
<evidence type="ECO:0000256" key="9">
    <source>
        <dbReference type="SAM" id="Phobius"/>
    </source>
</evidence>
<gene>
    <name evidence="10" type="ORF">DAI18_14660</name>
</gene>
<dbReference type="InterPro" id="IPR018107">
    <property type="entry name" value="Na-dicarboxylate_symporter_CS"/>
</dbReference>
<dbReference type="PANTHER" id="PTHR42865">
    <property type="entry name" value="PROTON/GLUTAMATE-ASPARTATE SYMPORTER"/>
    <property type="match status" value="1"/>
</dbReference>
<keyword evidence="4 9" id="KW-0812">Transmembrane</keyword>
<feature type="transmembrane region" description="Helical" evidence="9">
    <location>
        <begin position="182"/>
        <end position="208"/>
    </location>
</feature>
<feature type="transmembrane region" description="Helical" evidence="9">
    <location>
        <begin position="324"/>
        <end position="341"/>
    </location>
</feature>
<evidence type="ECO:0000256" key="6">
    <source>
        <dbReference type="ARBA" id="ARBA00022989"/>
    </source>
</evidence>
<accession>A0A2S0PD03</accession>
<evidence type="ECO:0000256" key="1">
    <source>
        <dbReference type="ARBA" id="ARBA00004651"/>
    </source>
</evidence>
<evidence type="ECO:0000256" key="7">
    <source>
        <dbReference type="ARBA" id="ARBA00023136"/>
    </source>
</evidence>
<dbReference type="GO" id="GO:0015141">
    <property type="term" value="F:succinate transmembrane transporter activity"/>
    <property type="evidence" value="ECO:0007669"/>
    <property type="project" value="TreeGrafter"/>
</dbReference>
<comment type="function">
    <text evidence="8">Responsible for the transport of dicarboxylates such as succinate, fumarate, and malate from the periplasm across the membrane.</text>
</comment>
<feature type="transmembrane region" description="Helical" evidence="9">
    <location>
        <begin position="228"/>
        <end position="252"/>
    </location>
</feature>
<keyword evidence="3" id="KW-1003">Cell membrane</keyword>
<dbReference type="NCBIfam" id="NF009587">
    <property type="entry name" value="PRK13027.1"/>
    <property type="match status" value="1"/>
</dbReference>
<feature type="transmembrane region" description="Helical" evidence="9">
    <location>
        <begin position="7"/>
        <end position="26"/>
    </location>
</feature>
<feature type="transmembrane region" description="Helical" evidence="9">
    <location>
        <begin position="383"/>
        <end position="403"/>
    </location>
</feature>
<evidence type="ECO:0000256" key="2">
    <source>
        <dbReference type="ARBA" id="ARBA00022448"/>
    </source>
</evidence>
<protein>
    <submittedName>
        <fullName evidence="10">C4-dicarboxylate transporter DctA</fullName>
    </submittedName>
</protein>
<dbReference type="InterPro" id="IPR036458">
    <property type="entry name" value="Na:dicarbo_symporter_sf"/>
</dbReference>
<dbReference type="RefSeq" id="WP_107889776.1">
    <property type="nucleotide sequence ID" value="NZ_CALFSO010000128.1"/>
</dbReference>
<dbReference type="GO" id="GO:0015366">
    <property type="term" value="F:malate:proton symporter activity"/>
    <property type="evidence" value="ECO:0007669"/>
    <property type="project" value="TreeGrafter"/>
</dbReference>
<feature type="transmembrane region" description="Helical" evidence="9">
    <location>
        <begin position="353"/>
        <end position="377"/>
    </location>
</feature>
<evidence type="ECO:0000313" key="10">
    <source>
        <dbReference type="EMBL" id="AVY95147.1"/>
    </source>
</evidence>
<feature type="transmembrane region" description="Helical" evidence="9">
    <location>
        <begin position="291"/>
        <end position="318"/>
    </location>
</feature>
<comment type="subcellular location">
    <subcellularLocation>
        <location evidence="1">Cell membrane</location>
        <topology evidence="1">Multi-pass membrane protein</topology>
    </subcellularLocation>
</comment>
<evidence type="ECO:0000256" key="5">
    <source>
        <dbReference type="ARBA" id="ARBA00022847"/>
    </source>
</evidence>
<dbReference type="Gene3D" id="1.10.3860.10">
    <property type="entry name" value="Sodium:dicarboxylate symporter"/>
    <property type="match status" value="1"/>
</dbReference>
<keyword evidence="5" id="KW-0769">Symport</keyword>
<sequence length="428" mass="44984">MKRLCRSLFAQVLVALVAGILIGVFYPDFAISLHPLGEGFIKLIRMLVGLVVFAVVVSGIANAGELKKVGKVGLTAIVYFELVTTLALALGIALAYLLQPGHGMNVDVSALNAGVAGQYLQSAHQVTDSGSVAFLMKIIPDSVFSAFARNDVLQILLIAILFGCSLSLMGEKGRNLTALVDSFSTLLFGVMGFIIKLAPLGVLGSVAFTVGEYGYASLLQLGYLVGTFYLAVTLFILVVLGTILRIAGFSIVQLIRYLREEILVVLGTASSDCVLPQVMCKLERLGISKPVVGLVIPTGYSFNLDAFSIYLTLAAVFIAQATNTPLSLTDLLGILLIALVTSKGAHGIPGSAIVILSATLASHPSIPAVGLVLVLSVDWFIGIGRAAGNLIGNCVATVVVAVWSKAIDHQRAHEVLSRPAAPVDQQHC</sequence>
<dbReference type="PANTHER" id="PTHR42865:SF1">
    <property type="entry name" value="AEROBIC C4-DICARBOXYLATE TRANSPORT PROTEIN"/>
    <property type="match status" value="1"/>
</dbReference>
<keyword evidence="2" id="KW-0813">Transport</keyword>
<reference evidence="10 11" key="1">
    <citation type="submission" date="2018-04" db="EMBL/GenBank/DDBJ databases">
        <title>Denitrifier Microvirgula.</title>
        <authorList>
            <person name="Anderson E."/>
            <person name="Jang J."/>
            <person name="Ishii S."/>
        </authorList>
    </citation>
    <scope>NUCLEOTIDE SEQUENCE [LARGE SCALE GENOMIC DNA]</scope>
    <source>
        <strain evidence="10 11">BE2.4</strain>
    </source>
</reference>
<dbReference type="GO" id="GO:0005886">
    <property type="term" value="C:plasma membrane"/>
    <property type="evidence" value="ECO:0007669"/>
    <property type="project" value="UniProtKB-SubCell"/>
</dbReference>